<dbReference type="Pfam" id="PF00646">
    <property type="entry name" value="F-box"/>
    <property type="match status" value="1"/>
</dbReference>
<dbReference type="HOGENOM" id="CLU_015788_0_0_1"/>
<dbReference type="Proteomes" id="UP000026960">
    <property type="component" value="Chromosome 3"/>
</dbReference>
<proteinExistence type="predicted"/>
<feature type="domain" description="F-box" evidence="1">
    <location>
        <begin position="260"/>
        <end position="306"/>
    </location>
</feature>
<dbReference type="InterPro" id="IPR036047">
    <property type="entry name" value="F-box-like_dom_sf"/>
</dbReference>
<organism evidence="2">
    <name type="scientific">Oryza barthii</name>
    <dbReference type="NCBI Taxonomy" id="65489"/>
    <lineage>
        <taxon>Eukaryota</taxon>
        <taxon>Viridiplantae</taxon>
        <taxon>Streptophyta</taxon>
        <taxon>Embryophyta</taxon>
        <taxon>Tracheophyta</taxon>
        <taxon>Spermatophyta</taxon>
        <taxon>Magnoliopsida</taxon>
        <taxon>Liliopsida</taxon>
        <taxon>Poales</taxon>
        <taxon>Poaceae</taxon>
        <taxon>BOP clade</taxon>
        <taxon>Oryzoideae</taxon>
        <taxon>Oryzeae</taxon>
        <taxon>Oryzinae</taxon>
        <taxon>Oryza</taxon>
    </lineage>
</organism>
<dbReference type="PANTHER" id="PTHR34591">
    <property type="entry name" value="OS03G0653100 PROTEIN-RELATED"/>
    <property type="match status" value="1"/>
</dbReference>
<dbReference type="SUPFAM" id="SSF81383">
    <property type="entry name" value="F-box domain"/>
    <property type="match status" value="1"/>
</dbReference>
<evidence type="ECO:0000313" key="2">
    <source>
        <dbReference type="EnsemblPlants" id="OBART03G28530.1"/>
    </source>
</evidence>
<dbReference type="PROSITE" id="PS50181">
    <property type="entry name" value="FBOX"/>
    <property type="match status" value="1"/>
</dbReference>
<sequence length="719" mass="82776">MYRQYIVRDHCNGLLLVGFGVINPATQQWSPLPSLSDTFTEYYGFGGKNYLVFDPTISPHYEELEWPPSRLITRVFSSATKRWEDRPFVREGEAAGTVGHLQKLSEYGEYRAVYWPGALYVHHFSYVIRLSLSDGKYRVIKLLPAIDIRYYQNFYFGKSEKGAEWVLKHQNGLKPLLPSWKYGQQVHGPWILRDVNYNLYFEKIAGSWFYNADGEDISLEENTEALLEDKFEWYSDNDDVVEAQGDRSPIPMEPTTARSMTINYLLPDDVLADVLGRLPPRSLAAARCVCAAWRATIDDRRLLRTDLLPLSLAGIFIHFDDLRFPEFFSRPSTPTTPAISGKLDYMPNKYALYAVNDHCNGLLLLYTHVVNLATRQCVTLPLLPPSQGTFSDNYTVFDLTVSPHYEVIRISYLMCNMRLDPIIRESEWPPSPFLLNVFSSATKQWEDGLFVREGEAAGTIGDLVKLYSRQHYAAYWHGALYVHRCNYVTRLSLTDGKYKVIKNPQDIDMSKCLKFYLGKSENGVYLASLEQELDLQLSVWILNESCAKAKWVLKHRNNLKPLLSCWGYHQVNGPWILQDVNYDLYRKNFGGPWFYNVTYDDLLLEGNNEVPVEDKYEWYSDNDDVDHDTQDGVEEQSHVSISILGFHPYREIVFLSLSCERGVAYHLNSSKMQDLGSIFPQNFNQVSEVGGGIEASFPYTPCWIGEFPEISSEDHLYRN</sequence>
<evidence type="ECO:0000313" key="3">
    <source>
        <dbReference type="Proteomes" id="UP000026960"/>
    </source>
</evidence>
<dbReference type="PANTHER" id="PTHR34591:SF32">
    <property type="entry name" value="OS03G0653100 PROTEIN"/>
    <property type="match status" value="1"/>
</dbReference>
<dbReference type="SMART" id="SM00256">
    <property type="entry name" value="FBOX"/>
    <property type="match status" value="1"/>
</dbReference>
<dbReference type="CDD" id="cd22157">
    <property type="entry name" value="F-box_AtFBW1-like"/>
    <property type="match status" value="1"/>
</dbReference>
<dbReference type="InterPro" id="IPR001810">
    <property type="entry name" value="F-box_dom"/>
</dbReference>
<accession>A0A0D3FM42</accession>
<dbReference type="PaxDb" id="65489-OBART03G28530.1"/>
<dbReference type="EnsemblPlants" id="OBART03G28530.1">
    <property type="protein sequence ID" value="OBART03G28530.1"/>
    <property type="gene ID" value="OBART03G28530"/>
</dbReference>
<protein>
    <recommendedName>
        <fullName evidence="1">F-box domain-containing protein</fullName>
    </recommendedName>
</protein>
<dbReference type="STRING" id="65489.A0A0D3FM42"/>
<dbReference type="eggNOG" id="ENOG502R3X8">
    <property type="taxonomic scope" value="Eukaryota"/>
</dbReference>
<dbReference type="Gramene" id="OBART03G28530.1">
    <property type="protein sequence ID" value="OBART03G28530.1"/>
    <property type="gene ID" value="OBART03G28530"/>
</dbReference>
<dbReference type="Gene3D" id="1.20.1280.50">
    <property type="match status" value="1"/>
</dbReference>
<reference evidence="2" key="2">
    <citation type="submission" date="2015-03" db="UniProtKB">
        <authorList>
            <consortium name="EnsemblPlants"/>
        </authorList>
    </citation>
    <scope>IDENTIFICATION</scope>
</reference>
<dbReference type="AlphaFoldDB" id="A0A0D3FM42"/>
<reference evidence="2" key="1">
    <citation type="journal article" date="2009" name="Rice">
        <title>De Novo Next Generation Sequencing of Plant Genomes.</title>
        <authorList>
            <person name="Rounsley S."/>
            <person name="Marri P.R."/>
            <person name="Yu Y."/>
            <person name="He R."/>
            <person name="Sisneros N."/>
            <person name="Goicoechea J.L."/>
            <person name="Lee S.J."/>
            <person name="Angelova A."/>
            <person name="Kudrna D."/>
            <person name="Luo M."/>
            <person name="Affourtit J."/>
            <person name="Desany B."/>
            <person name="Knight J."/>
            <person name="Niazi F."/>
            <person name="Egholm M."/>
            <person name="Wing R.A."/>
        </authorList>
    </citation>
    <scope>NUCLEOTIDE SEQUENCE [LARGE SCALE GENOMIC DNA]</scope>
    <source>
        <strain evidence="2">cv. IRGC 105608</strain>
    </source>
</reference>
<evidence type="ECO:0000259" key="1">
    <source>
        <dbReference type="PROSITE" id="PS50181"/>
    </source>
</evidence>
<keyword evidence="3" id="KW-1185">Reference proteome</keyword>
<name>A0A0D3FM42_9ORYZ</name>